<evidence type="ECO:0000313" key="2">
    <source>
        <dbReference type="EMBL" id="CAK0908753.1"/>
    </source>
</evidence>
<proteinExistence type="predicted"/>
<dbReference type="Proteomes" id="UP001189429">
    <property type="component" value="Unassembled WGS sequence"/>
</dbReference>
<organism evidence="2 3">
    <name type="scientific">Prorocentrum cordatum</name>
    <dbReference type="NCBI Taxonomy" id="2364126"/>
    <lineage>
        <taxon>Eukaryota</taxon>
        <taxon>Sar</taxon>
        <taxon>Alveolata</taxon>
        <taxon>Dinophyceae</taxon>
        <taxon>Prorocentrales</taxon>
        <taxon>Prorocentraceae</taxon>
        <taxon>Prorocentrum</taxon>
    </lineage>
</organism>
<reference evidence="2" key="1">
    <citation type="submission" date="2023-10" db="EMBL/GenBank/DDBJ databases">
        <authorList>
            <person name="Chen Y."/>
            <person name="Shah S."/>
            <person name="Dougan E. K."/>
            <person name="Thang M."/>
            <person name="Chan C."/>
        </authorList>
    </citation>
    <scope>NUCLEOTIDE SEQUENCE [LARGE SCALE GENOMIC DNA]</scope>
</reference>
<feature type="compositionally biased region" description="Low complexity" evidence="1">
    <location>
        <begin position="55"/>
        <end position="64"/>
    </location>
</feature>
<feature type="region of interest" description="Disordered" evidence="1">
    <location>
        <begin position="1"/>
        <end position="92"/>
    </location>
</feature>
<evidence type="ECO:0008006" key="4">
    <source>
        <dbReference type="Google" id="ProtNLM"/>
    </source>
</evidence>
<dbReference type="EMBL" id="CAUYUJ010022071">
    <property type="protein sequence ID" value="CAK0908753.1"/>
    <property type="molecule type" value="Genomic_DNA"/>
</dbReference>
<feature type="compositionally biased region" description="Basic and acidic residues" evidence="1">
    <location>
        <begin position="1"/>
        <end position="10"/>
    </location>
</feature>
<comment type="caution">
    <text evidence="2">The sequence shown here is derived from an EMBL/GenBank/DDBJ whole genome shotgun (WGS) entry which is preliminary data.</text>
</comment>
<evidence type="ECO:0000256" key="1">
    <source>
        <dbReference type="SAM" id="MobiDB-lite"/>
    </source>
</evidence>
<evidence type="ECO:0000313" key="3">
    <source>
        <dbReference type="Proteomes" id="UP001189429"/>
    </source>
</evidence>
<name>A0ABN9Y9N9_9DINO</name>
<keyword evidence="3" id="KW-1185">Reference proteome</keyword>
<protein>
    <recommendedName>
        <fullName evidence="4">Exo-alpha-sialidase</fullName>
    </recommendedName>
</protein>
<gene>
    <name evidence="2" type="ORF">PCOR1329_LOCUS83352</name>
</gene>
<accession>A0ABN9Y9N9</accession>
<sequence>MASSRREPCRHAVRAPVLHLPAPAYGGPLARRGLLHPAQPAPPLSRDPAVRRGGPDALAAAARPGGRGGLRRRADRARDPARRQGPRRCTAVGRHAFSDDLGATWSYAEHAAYNGTVAWAGGGSRRPLVAYRRERPHVVLGARGEPRFLSNGVQESTSSDRSWTLVQPLGAGAAGVDAEALLEV</sequence>